<keyword evidence="5" id="KW-1133">Transmembrane helix</keyword>
<dbReference type="GO" id="GO:0016765">
    <property type="term" value="F:transferase activity, transferring alkyl or aryl (other than methyl) groups"/>
    <property type="evidence" value="ECO:0007669"/>
    <property type="project" value="InterPro"/>
</dbReference>
<keyword evidence="6" id="KW-0472">Membrane</keyword>
<comment type="subcellular location">
    <subcellularLocation>
        <location evidence="1">Plastid</location>
        <location evidence="1">Chloroplast membrane</location>
        <topology evidence="1">Multi-pass membrane protein</topology>
    </subcellularLocation>
</comment>
<evidence type="ECO:0000256" key="6">
    <source>
        <dbReference type="ARBA" id="ARBA00023136"/>
    </source>
</evidence>
<dbReference type="Proteomes" id="UP001157418">
    <property type="component" value="Unassembled WGS sequence"/>
</dbReference>
<gene>
    <name evidence="7" type="ORF">LVIROSA_LOCUS21069</name>
</gene>
<dbReference type="InterPro" id="IPR044878">
    <property type="entry name" value="UbiA_sf"/>
</dbReference>
<evidence type="ECO:0000313" key="7">
    <source>
        <dbReference type="EMBL" id="CAH1434557.1"/>
    </source>
</evidence>
<proteinExistence type="inferred from homology"/>
<comment type="caution">
    <text evidence="7">The sequence shown here is derived from an EMBL/GenBank/DDBJ whole genome shotgun (WGS) entry which is preliminary data.</text>
</comment>
<organism evidence="7 8">
    <name type="scientific">Lactuca virosa</name>
    <dbReference type="NCBI Taxonomy" id="75947"/>
    <lineage>
        <taxon>Eukaryota</taxon>
        <taxon>Viridiplantae</taxon>
        <taxon>Streptophyta</taxon>
        <taxon>Embryophyta</taxon>
        <taxon>Tracheophyta</taxon>
        <taxon>Spermatophyta</taxon>
        <taxon>Magnoliopsida</taxon>
        <taxon>eudicotyledons</taxon>
        <taxon>Gunneridae</taxon>
        <taxon>Pentapetalae</taxon>
        <taxon>asterids</taxon>
        <taxon>campanulids</taxon>
        <taxon>Asterales</taxon>
        <taxon>Asteraceae</taxon>
        <taxon>Cichorioideae</taxon>
        <taxon>Cichorieae</taxon>
        <taxon>Lactucinae</taxon>
        <taxon>Lactuca</taxon>
    </lineage>
</organism>
<evidence type="ECO:0000256" key="4">
    <source>
        <dbReference type="ARBA" id="ARBA00022692"/>
    </source>
</evidence>
<protein>
    <submittedName>
        <fullName evidence="7">Uncharacterized protein</fullName>
    </submittedName>
</protein>
<evidence type="ECO:0000256" key="2">
    <source>
        <dbReference type="ARBA" id="ARBA00005985"/>
    </source>
</evidence>
<dbReference type="Pfam" id="PF01040">
    <property type="entry name" value="UbiA"/>
    <property type="match status" value="1"/>
</dbReference>
<reference evidence="7 8" key="1">
    <citation type="submission" date="2022-01" db="EMBL/GenBank/DDBJ databases">
        <authorList>
            <person name="Xiong W."/>
            <person name="Schranz E."/>
        </authorList>
    </citation>
    <scope>NUCLEOTIDE SEQUENCE [LARGE SCALE GENOMIC DNA]</scope>
</reference>
<accession>A0AAU9N710</accession>
<keyword evidence="8" id="KW-1185">Reference proteome</keyword>
<keyword evidence="3" id="KW-0808">Transferase</keyword>
<dbReference type="Gene3D" id="1.10.357.140">
    <property type="entry name" value="UbiA prenyltransferase"/>
    <property type="match status" value="1"/>
</dbReference>
<keyword evidence="4" id="KW-0812">Transmembrane</keyword>
<name>A0AAU9N710_9ASTR</name>
<sequence>MESLAIGSLRKPAAMIQYSGVVKPSSSLVLKHQACIFNKNRYMTFQQRHVNYHMAESFYKRSMLHGRPEKKFELDATSTNDSGSDAAHNTMNPMQTTVNFLDVLYRFIRPYAALGTALNVASMALLAVEKLSDFSPLFFVRLLQALVGSLLMQMYVTGFNQICDIELDKVNKPFLPLAAGDLSMRTAILVSSLSAIMIGPPTPQPTHPTILKLVSDTHFPASVGVSATGLPPSPQSEKNQLVPLTLFIFGKQSPPPQ</sequence>
<evidence type="ECO:0000256" key="5">
    <source>
        <dbReference type="ARBA" id="ARBA00022989"/>
    </source>
</evidence>
<evidence type="ECO:0000256" key="3">
    <source>
        <dbReference type="ARBA" id="ARBA00022679"/>
    </source>
</evidence>
<dbReference type="InterPro" id="IPR000537">
    <property type="entry name" value="UbiA_prenyltransferase"/>
</dbReference>
<dbReference type="AlphaFoldDB" id="A0AAU9N710"/>
<dbReference type="GO" id="GO:0031969">
    <property type="term" value="C:chloroplast membrane"/>
    <property type="evidence" value="ECO:0007669"/>
    <property type="project" value="UniProtKB-SubCell"/>
</dbReference>
<comment type="similarity">
    <text evidence="2">Belongs to the UbiA prenyltransferase family.</text>
</comment>
<dbReference type="PANTHER" id="PTHR43009">
    <property type="entry name" value="HOMOGENTISATE SOLANESYLTRANSFERASE, CHLOROPLASTIC"/>
    <property type="match status" value="1"/>
</dbReference>
<dbReference type="EMBL" id="CAKMRJ010003684">
    <property type="protein sequence ID" value="CAH1434557.1"/>
    <property type="molecule type" value="Genomic_DNA"/>
</dbReference>
<evidence type="ECO:0000256" key="1">
    <source>
        <dbReference type="ARBA" id="ARBA00004508"/>
    </source>
</evidence>
<dbReference type="PANTHER" id="PTHR43009:SF9">
    <property type="entry name" value="HOMOGENTISATE PHYTYLTRANSFERASE"/>
    <property type="match status" value="1"/>
</dbReference>
<evidence type="ECO:0000313" key="8">
    <source>
        <dbReference type="Proteomes" id="UP001157418"/>
    </source>
</evidence>